<keyword evidence="4" id="KW-1185">Reference proteome</keyword>
<evidence type="ECO:0000313" key="4">
    <source>
        <dbReference type="Proteomes" id="UP000825935"/>
    </source>
</evidence>
<feature type="repeat" description="PPR" evidence="2">
    <location>
        <begin position="274"/>
        <end position="308"/>
    </location>
</feature>
<dbReference type="PROSITE" id="PS51375">
    <property type="entry name" value="PPR"/>
    <property type="match status" value="2"/>
</dbReference>
<reference evidence="3" key="1">
    <citation type="submission" date="2021-08" db="EMBL/GenBank/DDBJ databases">
        <title>WGS assembly of Ceratopteris richardii.</title>
        <authorList>
            <person name="Marchant D.B."/>
            <person name="Chen G."/>
            <person name="Jenkins J."/>
            <person name="Shu S."/>
            <person name="Leebens-Mack J."/>
            <person name="Grimwood J."/>
            <person name="Schmutz J."/>
            <person name="Soltis P."/>
            <person name="Soltis D."/>
            <person name="Chen Z.-H."/>
        </authorList>
    </citation>
    <scope>NUCLEOTIDE SEQUENCE</scope>
    <source>
        <strain evidence="3">Whitten #5841</strain>
        <tissue evidence="3">Leaf</tissue>
    </source>
</reference>
<name>A0A8T2U204_CERRI</name>
<comment type="caution">
    <text evidence="3">The sequence shown here is derived from an EMBL/GenBank/DDBJ whole genome shotgun (WGS) entry which is preliminary data.</text>
</comment>
<gene>
    <name evidence="3" type="ORF">KP509_10G067400</name>
</gene>
<keyword evidence="1" id="KW-0677">Repeat</keyword>
<sequence length="389" mass="43868">MEMQGKLGTQEVWTAEEWEIVKALLRTRPKPFPLDVRPLPPRVQSTYRPISVPTRRLRLTNRKNSSAKDKHFLTSLAVQIASLPPQTNASHILVGHKHQLIRGSLSATIRELGHLGLACRALETFQWQQQCRHLWPDERTLCATIEVLTAGGKEGIAWKLLYSHAPSSLLAFEALCKGHIANGLLYRALYAKQKAENSGMIIGQGLYSELVLLAARLNKVKEMKLLVEELGSFGELQLGLEHCTSIMAACRKSHMHDAVLSLFEWWKQAGFLPNVVMYQIVMTSLLDMGKPREALAIYWEMGKRGFAPHLPVYTALIDICVELKDVHRALRMLSHMKESNITPTGNIYKKLIKLCNQDGRFGKAKELAEAMRKEGLPIHDVEAHTDLCF</sequence>
<accession>A0A8T2U204</accession>
<dbReference type="InterPro" id="IPR002885">
    <property type="entry name" value="PPR_rpt"/>
</dbReference>
<organism evidence="3 4">
    <name type="scientific">Ceratopteris richardii</name>
    <name type="common">Triangle waterfern</name>
    <dbReference type="NCBI Taxonomy" id="49495"/>
    <lineage>
        <taxon>Eukaryota</taxon>
        <taxon>Viridiplantae</taxon>
        <taxon>Streptophyta</taxon>
        <taxon>Embryophyta</taxon>
        <taxon>Tracheophyta</taxon>
        <taxon>Polypodiopsida</taxon>
        <taxon>Polypodiidae</taxon>
        <taxon>Polypodiales</taxon>
        <taxon>Pteridineae</taxon>
        <taxon>Pteridaceae</taxon>
        <taxon>Parkerioideae</taxon>
        <taxon>Ceratopteris</taxon>
    </lineage>
</organism>
<dbReference type="OMA" id="EMGVEHS"/>
<evidence type="ECO:0008006" key="5">
    <source>
        <dbReference type="Google" id="ProtNLM"/>
    </source>
</evidence>
<dbReference type="InterPro" id="IPR011990">
    <property type="entry name" value="TPR-like_helical_dom_sf"/>
</dbReference>
<feature type="repeat" description="PPR" evidence="2">
    <location>
        <begin position="309"/>
        <end position="343"/>
    </location>
</feature>
<dbReference type="EMBL" id="CM035415">
    <property type="protein sequence ID" value="KAH7427926.1"/>
    <property type="molecule type" value="Genomic_DNA"/>
</dbReference>
<dbReference type="PANTHER" id="PTHR47930:SF2">
    <property type="entry name" value="PENTATRICOPEPTIDE REPEAT PROTEIN (AFU_ORTHOLOGUE AFUA_8G04250)"/>
    <property type="match status" value="1"/>
</dbReference>
<evidence type="ECO:0000256" key="2">
    <source>
        <dbReference type="PROSITE-ProRule" id="PRU00708"/>
    </source>
</evidence>
<dbReference type="AlphaFoldDB" id="A0A8T2U204"/>
<evidence type="ECO:0000313" key="3">
    <source>
        <dbReference type="EMBL" id="KAH7427926.1"/>
    </source>
</evidence>
<dbReference type="NCBIfam" id="TIGR00756">
    <property type="entry name" value="PPR"/>
    <property type="match status" value="1"/>
</dbReference>
<dbReference type="PANTHER" id="PTHR47930">
    <property type="entry name" value="YALI0C12947P"/>
    <property type="match status" value="1"/>
</dbReference>
<evidence type="ECO:0000256" key="1">
    <source>
        <dbReference type="ARBA" id="ARBA00022737"/>
    </source>
</evidence>
<dbReference type="Pfam" id="PF13812">
    <property type="entry name" value="PPR_3"/>
    <property type="match status" value="1"/>
</dbReference>
<protein>
    <recommendedName>
        <fullName evidence="5">Pentatricopeptide repeat-containing protein</fullName>
    </recommendedName>
</protein>
<proteinExistence type="predicted"/>
<dbReference type="Proteomes" id="UP000825935">
    <property type="component" value="Chromosome 10"/>
</dbReference>
<dbReference type="Gene3D" id="1.25.40.10">
    <property type="entry name" value="Tetratricopeptide repeat domain"/>
    <property type="match status" value="1"/>
</dbReference>
<dbReference type="OrthoDB" id="778140at2759"/>